<dbReference type="InterPro" id="IPR001296">
    <property type="entry name" value="Glyco_trans_1"/>
</dbReference>
<sequence>MRVLLVHNFYRLAGGEDSVVRDELSMLRANGIETDLFSVDSKDICSPLDQILTGLQVVYSLRARRALSRKIAEFAPDVIHIHNFFPLLSPSILDACRLANVPVVMTLHNFRILCPTGFLYGDARDRERSLRQSCWWTVRKRVYRSSVAATMTLAAMVEFHKWVGTWRQKVDRFIALSPSARDKFIEGGLPANRIIIKPNCVSRAGAFPNVNRQGALFVGRLDEQKGLPTLLQAWKNVDYPLKIVGEGPLADLVLQNTSSSVSYLGKVPREAVKSEMQAAKFLVLPSIGHEMFPVTVLEAFSCGLPVICSDLPSLHGLVEVGFTGLKFRPGDSNSLAEVVRHVVTQPTKLDDYGRNALRVYEEGYTPEANFKRLMDIYNDVLRVRSNPALAGAI</sequence>
<dbReference type="PANTHER" id="PTHR45947:SF13">
    <property type="entry name" value="TRANSFERASE"/>
    <property type="match status" value="1"/>
</dbReference>
<dbReference type="EMBL" id="JBHOMY010000110">
    <property type="protein sequence ID" value="MFC1459427.1"/>
    <property type="molecule type" value="Genomic_DNA"/>
</dbReference>
<dbReference type="PANTHER" id="PTHR45947">
    <property type="entry name" value="SULFOQUINOVOSYL TRANSFERASE SQD2"/>
    <property type="match status" value="1"/>
</dbReference>
<dbReference type="InterPro" id="IPR028098">
    <property type="entry name" value="Glyco_trans_4-like_N"/>
</dbReference>
<evidence type="ECO:0000259" key="2">
    <source>
        <dbReference type="Pfam" id="PF13439"/>
    </source>
</evidence>
<dbReference type="RefSeq" id="WP_377031084.1">
    <property type="nucleotide sequence ID" value="NZ_JBHOMY010000110.1"/>
</dbReference>
<gene>
    <name evidence="3" type="ORF">ACETIH_22540</name>
</gene>
<keyword evidence="3" id="KW-0808">Transferase</keyword>
<keyword evidence="3" id="KW-0328">Glycosyltransferase</keyword>
<evidence type="ECO:0000313" key="3">
    <source>
        <dbReference type="EMBL" id="MFC1459427.1"/>
    </source>
</evidence>
<dbReference type="Pfam" id="PF13439">
    <property type="entry name" value="Glyco_transf_4"/>
    <property type="match status" value="1"/>
</dbReference>
<dbReference type="CDD" id="cd03801">
    <property type="entry name" value="GT4_PimA-like"/>
    <property type="match status" value="1"/>
</dbReference>
<comment type="caution">
    <text evidence="3">The sequence shown here is derived from an EMBL/GenBank/DDBJ whole genome shotgun (WGS) entry which is preliminary data.</text>
</comment>
<feature type="domain" description="Glycosyltransferase subfamily 4-like N-terminal" evidence="2">
    <location>
        <begin position="14"/>
        <end position="201"/>
    </location>
</feature>
<dbReference type="Proteomes" id="UP001593940">
    <property type="component" value="Unassembled WGS sequence"/>
</dbReference>
<dbReference type="InterPro" id="IPR050194">
    <property type="entry name" value="Glycosyltransferase_grp1"/>
</dbReference>
<feature type="domain" description="Glycosyl transferase family 1" evidence="1">
    <location>
        <begin position="214"/>
        <end position="356"/>
    </location>
</feature>
<accession>A0ABV6YDR3</accession>
<dbReference type="Pfam" id="PF00534">
    <property type="entry name" value="Glycos_transf_1"/>
    <property type="match status" value="1"/>
</dbReference>
<proteinExistence type="predicted"/>
<dbReference type="Gene3D" id="3.40.50.2000">
    <property type="entry name" value="Glycogen Phosphorylase B"/>
    <property type="match status" value="2"/>
</dbReference>
<name>A0ABV6YDR3_9HYPH</name>
<reference evidence="3 4" key="1">
    <citation type="submission" date="2024-09" db="EMBL/GenBank/DDBJ databases">
        <title>Nodulacao em especies de Leguminosae Basais da Amazonia e Caracterizacao dos Rizobios e Bacterias Associadas aos Nodulos.</title>
        <authorList>
            <person name="Jambeiro I.C.A."/>
            <person name="Lopes I.S."/>
            <person name="Aguiar E.R.G.R."/>
            <person name="Santos A.F.J."/>
            <person name="Dos Santos J.M.F."/>
            <person name="Gross E."/>
        </authorList>
    </citation>
    <scope>NUCLEOTIDE SEQUENCE [LARGE SCALE GENOMIC DNA]</scope>
    <source>
        <strain evidence="3 4">BRUESC1165</strain>
    </source>
</reference>
<dbReference type="GO" id="GO:0016757">
    <property type="term" value="F:glycosyltransferase activity"/>
    <property type="evidence" value="ECO:0007669"/>
    <property type="project" value="UniProtKB-KW"/>
</dbReference>
<evidence type="ECO:0000259" key="1">
    <source>
        <dbReference type="Pfam" id="PF00534"/>
    </source>
</evidence>
<keyword evidence="4" id="KW-1185">Reference proteome</keyword>
<dbReference type="EC" id="2.4.-.-" evidence="3"/>
<evidence type="ECO:0000313" key="4">
    <source>
        <dbReference type="Proteomes" id="UP001593940"/>
    </source>
</evidence>
<dbReference type="SUPFAM" id="SSF53756">
    <property type="entry name" value="UDP-Glycosyltransferase/glycogen phosphorylase"/>
    <property type="match status" value="1"/>
</dbReference>
<organism evidence="3 4">
    <name type="scientific">Microvirga arabica</name>
    <dbReference type="NCBI Taxonomy" id="1128671"/>
    <lineage>
        <taxon>Bacteria</taxon>
        <taxon>Pseudomonadati</taxon>
        <taxon>Pseudomonadota</taxon>
        <taxon>Alphaproteobacteria</taxon>
        <taxon>Hyphomicrobiales</taxon>
        <taxon>Methylobacteriaceae</taxon>
        <taxon>Microvirga</taxon>
    </lineage>
</organism>
<protein>
    <submittedName>
        <fullName evidence="3">Glycosyltransferase family 4 protein</fullName>
        <ecNumber evidence="3">2.4.-.-</ecNumber>
    </submittedName>
</protein>